<dbReference type="InterPro" id="IPR009056">
    <property type="entry name" value="Cyt_c-like_dom"/>
</dbReference>
<keyword evidence="8" id="KW-1185">Reference proteome</keyword>
<dbReference type="RefSeq" id="WP_220641076.1">
    <property type="nucleotide sequence ID" value="NZ_CP080429.1"/>
</dbReference>
<dbReference type="Gene3D" id="1.10.760.10">
    <property type="entry name" value="Cytochrome c-like domain"/>
    <property type="match status" value="1"/>
</dbReference>
<evidence type="ECO:0000256" key="4">
    <source>
        <dbReference type="PROSITE-ProRule" id="PRU00433"/>
    </source>
</evidence>
<sequence length="120" mass="13297">MIKLRNILLTGLLVALCSCESNTFEDIEADVIQDGEITYNDNVKAIIDNNCISCHAPGGVASFTPLTTYTEVRFAVENKGLLNRIQRQNGEDGQMPPMGRMPMNNIDQILQWAENGLPEN</sequence>
<gene>
    <name evidence="7" type="ORF">K1I41_02325</name>
</gene>
<evidence type="ECO:0000313" key="7">
    <source>
        <dbReference type="EMBL" id="QYJ68737.1"/>
    </source>
</evidence>
<dbReference type="PROSITE" id="PS51257">
    <property type="entry name" value="PROKAR_LIPOPROTEIN"/>
    <property type="match status" value="1"/>
</dbReference>
<feature type="signal peptide" evidence="5">
    <location>
        <begin position="1"/>
        <end position="23"/>
    </location>
</feature>
<evidence type="ECO:0000256" key="1">
    <source>
        <dbReference type="ARBA" id="ARBA00022617"/>
    </source>
</evidence>
<dbReference type="PROSITE" id="PS51007">
    <property type="entry name" value="CYTC"/>
    <property type="match status" value="1"/>
</dbReference>
<name>A0ABX8V7C3_9FLAO</name>
<dbReference type="Proteomes" id="UP000825381">
    <property type="component" value="Chromosome"/>
</dbReference>
<dbReference type="SUPFAM" id="SSF46626">
    <property type="entry name" value="Cytochrome c"/>
    <property type="match status" value="1"/>
</dbReference>
<accession>A0ABX8V7C3</accession>
<feature type="domain" description="Cytochrome c" evidence="6">
    <location>
        <begin position="30"/>
        <end position="117"/>
    </location>
</feature>
<evidence type="ECO:0000256" key="2">
    <source>
        <dbReference type="ARBA" id="ARBA00022723"/>
    </source>
</evidence>
<keyword evidence="2 4" id="KW-0479">Metal-binding</keyword>
<feature type="chain" id="PRO_5046523875" evidence="5">
    <location>
        <begin position="24"/>
        <end position="120"/>
    </location>
</feature>
<proteinExistence type="predicted"/>
<keyword evidence="1 4" id="KW-0349">Heme</keyword>
<organism evidence="7 8">
    <name type="scientific">Flavobacterium litorale</name>
    <dbReference type="NCBI Taxonomy" id="2856519"/>
    <lineage>
        <taxon>Bacteria</taxon>
        <taxon>Pseudomonadati</taxon>
        <taxon>Bacteroidota</taxon>
        <taxon>Flavobacteriia</taxon>
        <taxon>Flavobacteriales</taxon>
        <taxon>Flavobacteriaceae</taxon>
        <taxon>Flavobacterium</taxon>
    </lineage>
</organism>
<dbReference type="EMBL" id="CP080429">
    <property type="protein sequence ID" value="QYJ68737.1"/>
    <property type="molecule type" value="Genomic_DNA"/>
</dbReference>
<keyword evidence="5" id="KW-0732">Signal</keyword>
<evidence type="ECO:0000256" key="3">
    <source>
        <dbReference type="ARBA" id="ARBA00023004"/>
    </source>
</evidence>
<protein>
    <submittedName>
        <fullName evidence="7">Cytochrome c</fullName>
    </submittedName>
</protein>
<reference evidence="7 8" key="1">
    <citation type="submission" date="2021-07" db="EMBL/GenBank/DDBJ databases">
        <title>Flavobacterium WSW3-B6 sp.nov, isolated from seaweed.</title>
        <authorList>
            <person name="Muhammad N."/>
            <person name="Ho H."/>
            <person name="Lee Y.-J."/>
            <person name="Nguyen T."/>
            <person name="Ho J."/>
            <person name="Kim S.-G."/>
        </authorList>
    </citation>
    <scope>NUCLEOTIDE SEQUENCE [LARGE SCALE GENOMIC DNA]</scope>
    <source>
        <strain evidence="7 8">WSW3-B6</strain>
    </source>
</reference>
<evidence type="ECO:0000259" key="6">
    <source>
        <dbReference type="PROSITE" id="PS51007"/>
    </source>
</evidence>
<evidence type="ECO:0000313" key="8">
    <source>
        <dbReference type="Proteomes" id="UP000825381"/>
    </source>
</evidence>
<dbReference type="InterPro" id="IPR036909">
    <property type="entry name" value="Cyt_c-like_dom_sf"/>
</dbReference>
<evidence type="ECO:0000256" key="5">
    <source>
        <dbReference type="SAM" id="SignalP"/>
    </source>
</evidence>
<keyword evidence="3 4" id="KW-0408">Iron</keyword>